<evidence type="ECO:0000313" key="4">
    <source>
        <dbReference type="WBParaSite" id="SVE_1001800.2"/>
    </source>
</evidence>
<name>A0A0K0FLZ1_STRVS</name>
<accession>A0A0K0FLZ1</accession>
<keyword evidence="2" id="KW-0472">Membrane</keyword>
<proteinExistence type="predicted"/>
<sequence>MQDRTFILNSKMITLIFFVFFTTIIHKFCYGMSKTVANKYKYLTLFSAQYLPLSINSIPHGDQGQNEQLPRNFDFNSFNSQKNDFTDTGNDYYPQFSPNTPFMEQNTLYNDKHSSAQKPYFETMLNEQNSKDNSLDVNRKVPHLYENDNVNSKNDISSDKEHPVNINTDSITTDNSVQGSNLKTTNVDLSGNKTQTFKSLSGFFPYEFEKDTKIASVTLSLKNNNVLDSPIHLPYKPIFPILNKNISPREKGNFPMPSKLNLLSSPYLSENNNSTNIENTTIISVKSSNLNRIIENKKVFNPTNDVVNVHDKTNKFDGKSNIEEETNKEKSKEMNENFPKNTLNNKEDHFIKPSKDGIPGFPSFNFMESLGNPNTKTNNPFSSSSSNPHQGNNNQIQIPNIPNFPNFGLNNNNFFNFFPQMPKIGQPNMPPILKSKNLAKF</sequence>
<dbReference type="Proteomes" id="UP000035680">
    <property type="component" value="Unassembled WGS sequence"/>
</dbReference>
<reference evidence="3" key="1">
    <citation type="submission" date="2014-07" db="EMBL/GenBank/DDBJ databases">
        <authorList>
            <person name="Martin A.A"/>
            <person name="De Silva N."/>
        </authorList>
    </citation>
    <scope>NUCLEOTIDE SEQUENCE</scope>
</reference>
<keyword evidence="2" id="KW-1133">Transmembrane helix</keyword>
<evidence type="ECO:0000256" key="1">
    <source>
        <dbReference type="SAM" id="MobiDB-lite"/>
    </source>
</evidence>
<feature type="compositionally biased region" description="Low complexity" evidence="1">
    <location>
        <begin position="372"/>
        <end position="404"/>
    </location>
</feature>
<reference evidence="4" key="2">
    <citation type="submission" date="2015-08" db="UniProtKB">
        <authorList>
            <consortium name="WormBaseParasite"/>
        </authorList>
    </citation>
    <scope>IDENTIFICATION</scope>
</reference>
<feature type="transmembrane region" description="Helical" evidence="2">
    <location>
        <begin position="12"/>
        <end position="33"/>
    </location>
</feature>
<evidence type="ECO:0000313" key="3">
    <source>
        <dbReference type="Proteomes" id="UP000035680"/>
    </source>
</evidence>
<dbReference type="WBParaSite" id="SVE_1001800.2">
    <property type="protein sequence ID" value="SVE_1001800.2"/>
    <property type="gene ID" value="SVE_1001800"/>
</dbReference>
<feature type="compositionally biased region" description="Basic and acidic residues" evidence="1">
    <location>
        <begin position="345"/>
        <end position="355"/>
    </location>
</feature>
<feature type="compositionally biased region" description="Polar residues" evidence="1">
    <location>
        <begin position="165"/>
        <end position="174"/>
    </location>
</feature>
<evidence type="ECO:0000256" key="2">
    <source>
        <dbReference type="SAM" id="Phobius"/>
    </source>
</evidence>
<feature type="region of interest" description="Disordered" evidence="1">
    <location>
        <begin position="147"/>
        <end position="174"/>
    </location>
</feature>
<dbReference type="AlphaFoldDB" id="A0A0K0FLZ1"/>
<feature type="region of interest" description="Disordered" evidence="1">
    <location>
        <begin position="311"/>
        <end position="404"/>
    </location>
</feature>
<feature type="compositionally biased region" description="Basic and acidic residues" evidence="1">
    <location>
        <begin position="311"/>
        <end position="335"/>
    </location>
</feature>
<protein>
    <submittedName>
        <fullName evidence="4">Uncharacterized protein</fullName>
    </submittedName>
</protein>
<organism evidence="3 4">
    <name type="scientific">Strongyloides venezuelensis</name>
    <name type="common">Threadworm</name>
    <dbReference type="NCBI Taxonomy" id="75913"/>
    <lineage>
        <taxon>Eukaryota</taxon>
        <taxon>Metazoa</taxon>
        <taxon>Ecdysozoa</taxon>
        <taxon>Nematoda</taxon>
        <taxon>Chromadorea</taxon>
        <taxon>Rhabditida</taxon>
        <taxon>Tylenchina</taxon>
        <taxon>Panagrolaimomorpha</taxon>
        <taxon>Strongyloidoidea</taxon>
        <taxon>Strongyloididae</taxon>
        <taxon>Strongyloides</taxon>
    </lineage>
</organism>
<keyword evidence="3" id="KW-1185">Reference proteome</keyword>
<keyword evidence="2" id="KW-0812">Transmembrane</keyword>